<protein>
    <submittedName>
        <fullName evidence="6">DNA recombination protein RmuC</fullName>
    </submittedName>
</protein>
<dbReference type="RefSeq" id="WP_092439399.1">
    <property type="nucleotide sequence ID" value="NZ_FMYP01000048.1"/>
</dbReference>
<gene>
    <name evidence="6" type="ORF">SAMN05216323_10489</name>
</gene>
<keyword evidence="4" id="KW-0233">DNA recombination</keyword>
<reference evidence="6 7" key="1">
    <citation type="submission" date="2016-09" db="EMBL/GenBank/DDBJ databases">
        <authorList>
            <person name="Capua I."/>
            <person name="De Benedictis P."/>
            <person name="Joannis T."/>
            <person name="Lombin L.H."/>
            <person name="Cattoli G."/>
        </authorList>
    </citation>
    <scope>NUCLEOTIDE SEQUENCE [LARGE SCALE GENOMIC DNA]</scope>
    <source>
        <strain evidence="6 7">A7P-90m</strain>
    </source>
</reference>
<dbReference type="EMBL" id="FMYP01000048">
    <property type="protein sequence ID" value="SDC74459.1"/>
    <property type="molecule type" value="Genomic_DNA"/>
</dbReference>
<dbReference type="AlphaFoldDB" id="A0A1G6P324"/>
<dbReference type="PANTHER" id="PTHR30563:SF0">
    <property type="entry name" value="DNA RECOMBINATION PROTEIN RMUC"/>
    <property type="match status" value="1"/>
</dbReference>
<accession>A0A1G6P324</accession>
<evidence type="ECO:0000256" key="5">
    <source>
        <dbReference type="SAM" id="Coils"/>
    </source>
</evidence>
<evidence type="ECO:0000256" key="2">
    <source>
        <dbReference type="ARBA" id="ARBA00009840"/>
    </source>
</evidence>
<organism evidence="6 7">
    <name type="scientific">Williamwhitmania taraxaci</name>
    <dbReference type="NCBI Taxonomy" id="1640674"/>
    <lineage>
        <taxon>Bacteria</taxon>
        <taxon>Pseudomonadati</taxon>
        <taxon>Bacteroidota</taxon>
        <taxon>Bacteroidia</taxon>
        <taxon>Bacteroidales</taxon>
        <taxon>Williamwhitmaniaceae</taxon>
        <taxon>Williamwhitmania</taxon>
    </lineage>
</organism>
<evidence type="ECO:0000256" key="1">
    <source>
        <dbReference type="ARBA" id="ARBA00003416"/>
    </source>
</evidence>
<evidence type="ECO:0000313" key="6">
    <source>
        <dbReference type="EMBL" id="SDC74459.1"/>
    </source>
</evidence>
<dbReference type="Proteomes" id="UP000199452">
    <property type="component" value="Unassembled WGS sequence"/>
</dbReference>
<comment type="similarity">
    <text evidence="2">Belongs to the RmuC family.</text>
</comment>
<dbReference type="PANTHER" id="PTHR30563">
    <property type="entry name" value="DNA RECOMBINATION PROTEIN RMUC"/>
    <property type="match status" value="1"/>
</dbReference>
<comment type="function">
    <text evidence="1">Involved in DNA recombination.</text>
</comment>
<keyword evidence="7" id="KW-1185">Reference proteome</keyword>
<dbReference type="InterPro" id="IPR003798">
    <property type="entry name" value="DNA_recombination_RmuC"/>
</dbReference>
<sequence>MILEIAIAVLVAAVLAVQLLILSRQKSPTDTAQLDAILYEQTRFEQILREEFARSREEQQRTSRETREEQSLALRNFEKKTEESFTAFREQLRLMGNDTREGLTTSLKSFEERFAQSVKEFNELQRQKFNELVGKQTELNTTTELRLEKVRETVEVRLKVMQDENAKKLEEMRATVDEKLQTTLEKRLGESFKQVSDRLEQVHKGLGEMQTLATGVGDLKRVLSNVKTRGILGEIQLGNILEQIMAPEQFDRNVATKNGSRDVVEFAVKLPGKDVGGKEVYMPIDSKFPLDVYNQLQNAYDSGSAEAVATAIKELERSIKNNAKDIRDKYLDPPYTTDFAVMFLPIEGLYAEVIRNTSLMEVLQREYRVVITGPTTLAAILNSLQMGFRTLAIEKRSSEVWQILGAVKTEFSRFGDVLKKAQEKITKANEDIDQLVGTRTRAIERKLRNVQELPITQASAILPGVVDEDEIEG</sequence>
<dbReference type="Pfam" id="PF02646">
    <property type="entry name" value="RmuC"/>
    <property type="match status" value="1"/>
</dbReference>
<evidence type="ECO:0000256" key="3">
    <source>
        <dbReference type="ARBA" id="ARBA00023054"/>
    </source>
</evidence>
<name>A0A1G6P324_9BACT</name>
<evidence type="ECO:0000313" key="7">
    <source>
        <dbReference type="Proteomes" id="UP000199452"/>
    </source>
</evidence>
<dbReference type="GO" id="GO:0006310">
    <property type="term" value="P:DNA recombination"/>
    <property type="evidence" value="ECO:0007669"/>
    <property type="project" value="UniProtKB-KW"/>
</dbReference>
<dbReference type="OrthoDB" id="370725at2"/>
<keyword evidence="3 5" id="KW-0175">Coiled coil</keyword>
<feature type="coiled-coil region" evidence="5">
    <location>
        <begin position="151"/>
        <end position="186"/>
    </location>
</feature>
<dbReference type="STRING" id="1640674.SAMN05216323_10489"/>
<evidence type="ECO:0000256" key="4">
    <source>
        <dbReference type="ARBA" id="ARBA00023172"/>
    </source>
</evidence>
<proteinExistence type="inferred from homology"/>